<reference evidence="2 3" key="1">
    <citation type="journal article" date="2014" name="Environ. Microbiol.">
        <title>Contrasting genomic patterns and infection strategies of two co-existing Bacteroidetes podovirus genera.</title>
        <authorList>
            <person name="Holmfeldt K."/>
            <person name="Howard-Varona C."/>
            <person name="Solonenko N."/>
            <person name="Sullivan M.B."/>
        </authorList>
    </citation>
    <scope>NUCLEOTIDE SEQUENCE [LARGE SCALE GENOMIC DNA]</scope>
    <source>
        <strain evidence="2 3">18</strain>
    </source>
</reference>
<proteinExistence type="predicted"/>
<dbReference type="EMBL" id="CP009976">
    <property type="protein sequence ID" value="AIZ41601.1"/>
    <property type="molecule type" value="Genomic_DNA"/>
</dbReference>
<protein>
    <submittedName>
        <fullName evidence="2">Uncharacterized protein</fullName>
    </submittedName>
</protein>
<evidence type="ECO:0000313" key="3">
    <source>
        <dbReference type="Proteomes" id="UP000030786"/>
    </source>
</evidence>
<organism evidence="2 3">
    <name type="scientific">Cellulophaga baltica 18</name>
    <dbReference type="NCBI Taxonomy" id="1348584"/>
    <lineage>
        <taxon>Bacteria</taxon>
        <taxon>Pseudomonadati</taxon>
        <taxon>Bacteroidota</taxon>
        <taxon>Flavobacteriia</taxon>
        <taxon>Flavobacteriales</taxon>
        <taxon>Flavobacteriaceae</taxon>
        <taxon>Cellulophaga</taxon>
    </lineage>
</organism>
<evidence type="ECO:0000256" key="1">
    <source>
        <dbReference type="SAM" id="SignalP"/>
    </source>
</evidence>
<gene>
    <name evidence="2" type="ORF">M666_08455</name>
</gene>
<evidence type="ECO:0000313" key="2">
    <source>
        <dbReference type="EMBL" id="AIZ41601.1"/>
    </source>
</evidence>
<dbReference type="GeneID" id="78060766"/>
<dbReference type="AlphaFoldDB" id="A0AAU8RE09"/>
<accession>A0AAU8RE09</accession>
<feature type="signal peptide" evidence="1">
    <location>
        <begin position="1"/>
        <end position="21"/>
    </location>
</feature>
<keyword evidence="1" id="KW-0732">Signal</keyword>
<name>A0AAU8RE09_9FLAO</name>
<dbReference type="KEGG" id="cbat:M666_08455"/>
<dbReference type="Proteomes" id="UP000030786">
    <property type="component" value="Chromosome"/>
</dbReference>
<sequence>MMKIQYAILLLILVFSAPAIGQEEHKVPLTEYIREIQIWKKDGENMTLSFWLPRSYWRIALADNPAIPEDMVHLILETLDDYIFVCALDVDIHLDGSLTFASEETIRNSITVKINEGEPQQPIPENQLDISVRSISETMKPMFENMMGQFGAGMRFYFFENKDENGKLLVDEYKEGEFMIYHSNKEFEYALPLTTLLPPKNCPVDNAAMKGNWSYCPFHGNTLD</sequence>
<feature type="chain" id="PRO_5043325157" evidence="1">
    <location>
        <begin position="22"/>
        <end position="224"/>
    </location>
</feature>
<dbReference type="RefSeq" id="WP_029447048.1">
    <property type="nucleotide sequence ID" value="NZ_CP009976.1"/>
</dbReference>